<keyword evidence="3 8" id="KW-0547">Nucleotide-binding</keyword>
<protein>
    <recommendedName>
        <fullName evidence="8">Cytidylate kinase</fullName>
        <shortName evidence="8">CK</shortName>
        <ecNumber evidence="8">2.7.4.25</ecNumber>
    </recommendedName>
    <alternativeName>
        <fullName evidence="8">Cytidine monophosphate kinase</fullName>
        <shortName evidence="8">CMP kinase</shortName>
    </alternativeName>
</protein>
<dbReference type="Gene3D" id="3.40.50.300">
    <property type="entry name" value="P-loop containing nucleotide triphosphate hydrolases"/>
    <property type="match status" value="1"/>
</dbReference>
<keyword evidence="8" id="KW-0963">Cytoplasm</keyword>
<name>A0A9D9I2C7_9BACT</name>
<dbReference type="Pfam" id="PF02224">
    <property type="entry name" value="Cytidylate_kin"/>
    <property type="match status" value="1"/>
</dbReference>
<comment type="subcellular location">
    <subcellularLocation>
        <location evidence="8">Cytoplasm</location>
    </subcellularLocation>
</comment>
<evidence type="ECO:0000256" key="2">
    <source>
        <dbReference type="ARBA" id="ARBA00022679"/>
    </source>
</evidence>
<evidence type="ECO:0000313" key="11">
    <source>
        <dbReference type="Proteomes" id="UP000823597"/>
    </source>
</evidence>
<comment type="similarity">
    <text evidence="1 8">Belongs to the cytidylate kinase family. Type 1 subfamily.</text>
</comment>
<evidence type="ECO:0000256" key="1">
    <source>
        <dbReference type="ARBA" id="ARBA00009427"/>
    </source>
</evidence>
<dbReference type="EC" id="2.7.4.25" evidence="8"/>
<dbReference type="InterPro" id="IPR027417">
    <property type="entry name" value="P-loop_NTPase"/>
</dbReference>
<dbReference type="InterPro" id="IPR011994">
    <property type="entry name" value="Cytidylate_kinase_dom"/>
</dbReference>
<dbReference type="GO" id="GO:0005524">
    <property type="term" value="F:ATP binding"/>
    <property type="evidence" value="ECO:0007669"/>
    <property type="project" value="UniProtKB-UniRule"/>
</dbReference>
<evidence type="ECO:0000259" key="9">
    <source>
        <dbReference type="Pfam" id="PF02224"/>
    </source>
</evidence>
<evidence type="ECO:0000256" key="5">
    <source>
        <dbReference type="ARBA" id="ARBA00022840"/>
    </source>
</evidence>
<dbReference type="InterPro" id="IPR003136">
    <property type="entry name" value="Cytidylate_kin"/>
</dbReference>
<dbReference type="HAMAP" id="MF_00238">
    <property type="entry name" value="Cytidyl_kinase_type1"/>
    <property type="match status" value="1"/>
</dbReference>
<comment type="caution">
    <text evidence="10">The sequence shown here is derived from an EMBL/GenBank/DDBJ whole genome shotgun (WGS) entry which is preliminary data.</text>
</comment>
<dbReference type="Proteomes" id="UP000823597">
    <property type="component" value="Unassembled WGS sequence"/>
</dbReference>
<evidence type="ECO:0000256" key="6">
    <source>
        <dbReference type="ARBA" id="ARBA00047615"/>
    </source>
</evidence>
<comment type="catalytic activity">
    <reaction evidence="6 8">
        <text>dCMP + ATP = dCDP + ADP</text>
        <dbReference type="Rhea" id="RHEA:25094"/>
        <dbReference type="ChEBI" id="CHEBI:30616"/>
        <dbReference type="ChEBI" id="CHEBI:57566"/>
        <dbReference type="ChEBI" id="CHEBI:58593"/>
        <dbReference type="ChEBI" id="CHEBI:456216"/>
        <dbReference type="EC" id="2.7.4.25"/>
    </reaction>
</comment>
<accession>A0A9D9I2C7</accession>
<proteinExistence type="inferred from homology"/>
<dbReference type="NCBIfam" id="TIGR00017">
    <property type="entry name" value="cmk"/>
    <property type="match status" value="1"/>
</dbReference>
<reference evidence="10" key="2">
    <citation type="journal article" date="2021" name="PeerJ">
        <title>Extensive microbial diversity within the chicken gut microbiome revealed by metagenomics and culture.</title>
        <authorList>
            <person name="Gilroy R."/>
            <person name="Ravi A."/>
            <person name="Getino M."/>
            <person name="Pursley I."/>
            <person name="Horton D.L."/>
            <person name="Alikhan N.F."/>
            <person name="Baker D."/>
            <person name="Gharbi K."/>
            <person name="Hall N."/>
            <person name="Watson M."/>
            <person name="Adriaenssens E.M."/>
            <person name="Foster-Nyarko E."/>
            <person name="Jarju S."/>
            <person name="Secka A."/>
            <person name="Antonio M."/>
            <person name="Oren A."/>
            <person name="Chaudhuri R.R."/>
            <person name="La Ragione R."/>
            <person name="Hildebrand F."/>
            <person name="Pallen M.J."/>
        </authorList>
    </citation>
    <scope>NUCLEOTIDE SEQUENCE</scope>
    <source>
        <strain evidence="10">10037</strain>
    </source>
</reference>
<keyword evidence="2 8" id="KW-0808">Transferase</keyword>
<evidence type="ECO:0000256" key="3">
    <source>
        <dbReference type="ARBA" id="ARBA00022741"/>
    </source>
</evidence>
<reference evidence="10" key="1">
    <citation type="submission" date="2020-10" db="EMBL/GenBank/DDBJ databases">
        <authorList>
            <person name="Gilroy R."/>
        </authorList>
    </citation>
    <scope>NUCLEOTIDE SEQUENCE</scope>
    <source>
        <strain evidence="10">10037</strain>
    </source>
</reference>
<dbReference type="SUPFAM" id="SSF52540">
    <property type="entry name" value="P-loop containing nucleoside triphosphate hydrolases"/>
    <property type="match status" value="1"/>
</dbReference>
<sequence>MDARKIIIAVDGYSSTGKSTFARTAAAKLGYLHLDSGALYRSVTLKGMESGAVSKECIDAGKLSELLGSLDITFGKTADGEFHTFINGADSESMIRSLKVSSCVSQVAELPFVRGFVDRILQGYGAGKGIVMDGRDIGTTVFPNAELKIFMTADKRTRALRRMKEMETSGGKIPFEEILANIEQRDYIDAHRKTSPLSKAPDAIVLDNSDMTLEQEIEWLGNILKDRFGICI</sequence>
<dbReference type="CDD" id="cd02020">
    <property type="entry name" value="CMPK"/>
    <property type="match status" value="1"/>
</dbReference>
<keyword evidence="4 8" id="KW-0418">Kinase</keyword>
<evidence type="ECO:0000313" key="10">
    <source>
        <dbReference type="EMBL" id="MBO8464715.1"/>
    </source>
</evidence>
<feature type="domain" description="Cytidylate kinase" evidence="9">
    <location>
        <begin position="8"/>
        <end position="220"/>
    </location>
</feature>
<comment type="catalytic activity">
    <reaction evidence="7 8">
        <text>CMP + ATP = CDP + ADP</text>
        <dbReference type="Rhea" id="RHEA:11600"/>
        <dbReference type="ChEBI" id="CHEBI:30616"/>
        <dbReference type="ChEBI" id="CHEBI:58069"/>
        <dbReference type="ChEBI" id="CHEBI:60377"/>
        <dbReference type="ChEBI" id="CHEBI:456216"/>
        <dbReference type="EC" id="2.7.4.25"/>
    </reaction>
</comment>
<organism evidence="10 11">
    <name type="scientific">Candidatus Merdivivens pullistercoris</name>
    <dbReference type="NCBI Taxonomy" id="2840873"/>
    <lineage>
        <taxon>Bacteria</taxon>
        <taxon>Pseudomonadati</taxon>
        <taxon>Bacteroidota</taxon>
        <taxon>Bacteroidia</taxon>
        <taxon>Bacteroidales</taxon>
        <taxon>Muribaculaceae</taxon>
        <taxon>Muribaculaceae incertae sedis</taxon>
        <taxon>Candidatus Merdivivens</taxon>
    </lineage>
</organism>
<feature type="binding site" evidence="8">
    <location>
        <begin position="12"/>
        <end position="20"/>
    </location>
    <ligand>
        <name>ATP</name>
        <dbReference type="ChEBI" id="CHEBI:30616"/>
    </ligand>
</feature>
<evidence type="ECO:0000256" key="8">
    <source>
        <dbReference type="HAMAP-Rule" id="MF_00238"/>
    </source>
</evidence>
<keyword evidence="5 8" id="KW-0067">ATP-binding</keyword>
<evidence type="ECO:0000256" key="4">
    <source>
        <dbReference type="ARBA" id="ARBA00022777"/>
    </source>
</evidence>
<dbReference type="GO" id="GO:0036431">
    <property type="term" value="F:dCMP kinase activity"/>
    <property type="evidence" value="ECO:0007669"/>
    <property type="project" value="InterPro"/>
</dbReference>
<gene>
    <name evidence="8" type="primary">cmk</name>
    <name evidence="10" type="ORF">IAB93_01805</name>
</gene>
<dbReference type="AlphaFoldDB" id="A0A9D9I2C7"/>
<evidence type="ECO:0000256" key="7">
    <source>
        <dbReference type="ARBA" id="ARBA00048478"/>
    </source>
</evidence>
<dbReference type="EMBL" id="JADIME010000018">
    <property type="protein sequence ID" value="MBO8464715.1"/>
    <property type="molecule type" value="Genomic_DNA"/>
</dbReference>
<dbReference type="GO" id="GO:0006220">
    <property type="term" value="P:pyrimidine nucleotide metabolic process"/>
    <property type="evidence" value="ECO:0007669"/>
    <property type="project" value="UniProtKB-UniRule"/>
</dbReference>
<dbReference type="GO" id="GO:0005737">
    <property type="term" value="C:cytoplasm"/>
    <property type="evidence" value="ECO:0007669"/>
    <property type="project" value="UniProtKB-SubCell"/>
</dbReference>